<dbReference type="Proteomes" id="UP000286997">
    <property type="component" value="Unassembled WGS sequence"/>
</dbReference>
<evidence type="ECO:0000259" key="1">
    <source>
        <dbReference type="Pfam" id="PF14491"/>
    </source>
</evidence>
<dbReference type="Pfam" id="PF14491">
    <property type="entry name" value="DUF4435"/>
    <property type="match status" value="1"/>
</dbReference>
<dbReference type="Gene3D" id="3.40.50.300">
    <property type="entry name" value="P-loop containing nucleotide triphosphate hydrolases"/>
    <property type="match status" value="1"/>
</dbReference>
<dbReference type="SUPFAM" id="SSF52540">
    <property type="entry name" value="P-loop containing nucleoside triphosphate hydrolases"/>
    <property type="match status" value="1"/>
</dbReference>
<dbReference type="PANTHER" id="PTHR43581">
    <property type="entry name" value="ATP/GTP PHOSPHATASE"/>
    <property type="match status" value="1"/>
</dbReference>
<evidence type="ECO:0000313" key="2">
    <source>
        <dbReference type="EMBL" id="RVU18481.1"/>
    </source>
</evidence>
<gene>
    <name evidence="2" type="ORF">EOE48_11400</name>
</gene>
<sequence>MKLEIPAAAGAVTVEIEPSRPVVLLGPNGTGKTRLGVYIDDLISSGISHRIAAQRSLEMPDEVFSEDYDRAIASLRRSRGDKKPKKLSPGSIEFNYDEVLTALFAQQYRALEYAHAASSGKATSKRPSTLIDRLQAIWADLIPYQRLIFSEHTIRVIRASSDGAPYEGAEMSDGERLIVYMLGQALLLSQESLLIVDEPELHMSRALLVRLWDAVERARPDCSFIYITHDIDFAASRRGARMYAVLDYTPPTFKQITVKKRKQTVQDSPPSWTLEALPSGSDVPLDVLARIVGSRKPILFVEGQTGGLDHLIYKAVYKDFTVMPVESCRQVIQLVRSFRMQMPLHWLHCAGLVDRDNRTVDAAGRLEDGLYALPVSEIENLLLIQDVFVALAEALTFPAREVESRFARLKKDVLDAARRQAERISLKQTSSRIWDSSRAMGVKAKDIAELTCLYEEMVTRTSPHDLYDGYFAEITRILEAEDFATVLQVYDNKGGLLNSLARSLGLHGPTELEAFVARLLLQERGSGLVKALCGVLPIIE</sequence>
<dbReference type="AlphaFoldDB" id="A0A437P8B3"/>
<protein>
    <submittedName>
        <fullName evidence="2">DUF4435 domain-containing protein</fullName>
    </submittedName>
</protein>
<proteinExistence type="predicted"/>
<dbReference type="InterPro" id="IPR027417">
    <property type="entry name" value="P-loop_NTPase"/>
</dbReference>
<accession>A0A437P8B3</accession>
<dbReference type="OrthoDB" id="3322489at2"/>
<name>A0A437P8B3_9HYPH</name>
<feature type="domain" description="DUF4435" evidence="1">
    <location>
        <begin position="295"/>
        <end position="401"/>
    </location>
</feature>
<dbReference type="RefSeq" id="WP_127728992.1">
    <property type="nucleotide sequence ID" value="NZ_SACP01000009.1"/>
</dbReference>
<dbReference type="InterPro" id="IPR029492">
    <property type="entry name" value="DUF4435"/>
</dbReference>
<comment type="caution">
    <text evidence="2">The sequence shown here is derived from an EMBL/GenBank/DDBJ whole genome shotgun (WGS) entry which is preliminary data.</text>
</comment>
<evidence type="ECO:0000313" key="3">
    <source>
        <dbReference type="Proteomes" id="UP000286997"/>
    </source>
</evidence>
<keyword evidence="3" id="KW-1185">Reference proteome</keyword>
<dbReference type="EMBL" id="SACP01000009">
    <property type="protein sequence ID" value="RVU18481.1"/>
    <property type="molecule type" value="Genomic_DNA"/>
</dbReference>
<dbReference type="InterPro" id="IPR051396">
    <property type="entry name" value="Bact_Antivir_Def_Nuclease"/>
</dbReference>
<reference evidence="2 3" key="1">
    <citation type="submission" date="2019-01" db="EMBL/GenBank/DDBJ databases">
        <authorList>
            <person name="Chen W.-M."/>
        </authorList>
    </citation>
    <scope>NUCLEOTIDE SEQUENCE [LARGE SCALE GENOMIC DNA]</scope>
    <source>
        <strain evidence="2 3">TER-1</strain>
    </source>
</reference>
<dbReference type="PANTHER" id="PTHR43581:SF2">
    <property type="entry name" value="EXCINUCLEASE ATPASE SUBUNIT"/>
    <property type="match status" value="1"/>
</dbReference>
<organism evidence="2 3">
    <name type="scientific">Methylobacterium oryzihabitans</name>
    <dbReference type="NCBI Taxonomy" id="2499852"/>
    <lineage>
        <taxon>Bacteria</taxon>
        <taxon>Pseudomonadati</taxon>
        <taxon>Pseudomonadota</taxon>
        <taxon>Alphaproteobacteria</taxon>
        <taxon>Hyphomicrobiales</taxon>
        <taxon>Methylobacteriaceae</taxon>
        <taxon>Methylobacterium</taxon>
    </lineage>
</organism>